<keyword evidence="4" id="KW-1133">Transmembrane helix</keyword>
<keyword evidence="8" id="KW-0407">Ion channel</keyword>
<dbReference type="GO" id="GO:0044877">
    <property type="term" value="F:protein-containing complex binding"/>
    <property type="evidence" value="ECO:0007669"/>
    <property type="project" value="TreeGrafter"/>
</dbReference>
<evidence type="ECO:0000256" key="2">
    <source>
        <dbReference type="ARBA" id="ARBA00022448"/>
    </source>
</evidence>
<feature type="compositionally biased region" description="Basic and acidic residues" evidence="9">
    <location>
        <begin position="69"/>
        <end position="82"/>
    </location>
</feature>
<dbReference type="PANTHER" id="PTHR45638">
    <property type="entry name" value="CYCLIC NUCLEOTIDE-GATED CATION CHANNEL SUBUNIT A"/>
    <property type="match status" value="1"/>
</dbReference>
<feature type="compositionally biased region" description="Pro residues" evidence="9">
    <location>
        <begin position="367"/>
        <end position="401"/>
    </location>
</feature>
<dbReference type="PROSITE" id="PS00889">
    <property type="entry name" value="CNMP_BINDING_2"/>
    <property type="match status" value="1"/>
</dbReference>
<accession>A0AAD5X7H5</accession>
<dbReference type="Proteomes" id="UP001212841">
    <property type="component" value="Unassembled WGS sequence"/>
</dbReference>
<evidence type="ECO:0000259" key="10">
    <source>
        <dbReference type="PROSITE" id="PS50042"/>
    </source>
</evidence>
<evidence type="ECO:0000256" key="7">
    <source>
        <dbReference type="ARBA" id="ARBA00023286"/>
    </source>
</evidence>
<keyword evidence="7" id="KW-1071">Ligand-gated ion channel</keyword>
<feature type="region of interest" description="Disordered" evidence="9">
    <location>
        <begin position="1"/>
        <end position="25"/>
    </location>
</feature>
<evidence type="ECO:0000256" key="6">
    <source>
        <dbReference type="ARBA" id="ARBA00023136"/>
    </source>
</evidence>
<sequence length="563" mass="60456">MDRAKSAGFQRGNGSTDDVKDNASLRRSNSLHHAYSSARTLFAWQSYSRRGSAASATSPRVGDASTDTEGTRESREGGREGKVGLSARSGSIGSGFGGRRGSLKNGSQVAEENGGRSEGLPTARRLSLKPVKESNEPSGNSSSAGEIDAASVEDASSKLILNEEQKPSENIPSIVLYPIEHLPSIAPNADADKTAKPVSEEAGDPDQQQRQIDELTTLVAFGVIIPSLTQEGGAGLPLSATSAYQHRFSVPSSCPPAQPPKPTAPPSEPSEPAPRRKRAGSFGGRMQRDYMPPPTANRSLDDSVLDMGSQGVSQAVQFRTVPRRPSLPSTSTTGIFKPSESGATIQSSTPSVRRLSNPHVPTAPTNVPTPPSTQLPPPPLPISLSLPPKPPKPSSTPPPPVEALHIAGVGREFPAFEQKLRSLMTSMVFLKDELIFKKNDVGREMYFLVKGKVEVLNGDLTVCYNVIEKGSFFGELGILYDIPRTASVRAAQNCYCMILSRADLMAVMKDFPLIATRFRKVVQARMRDVQAKRHKKSRLDFVPVIGMVEEEEDCDGTKESAVF</sequence>
<feature type="region of interest" description="Disordered" evidence="9">
    <location>
        <begin position="186"/>
        <end position="209"/>
    </location>
</feature>
<protein>
    <submittedName>
        <fullName evidence="11">Kinesin-like protein kif27</fullName>
    </submittedName>
</protein>
<dbReference type="InterPro" id="IPR018490">
    <property type="entry name" value="cNMP-bd_dom_sf"/>
</dbReference>
<keyword evidence="2" id="KW-0813">Transport</keyword>
<name>A0AAD5X7H5_9FUNG</name>
<evidence type="ECO:0000256" key="4">
    <source>
        <dbReference type="ARBA" id="ARBA00022989"/>
    </source>
</evidence>
<dbReference type="InterPro" id="IPR018488">
    <property type="entry name" value="cNMP-bd_CS"/>
</dbReference>
<dbReference type="InterPro" id="IPR014710">
    <property type="entry name" value="RmlC-like_jellyroll"/>
</dbReference>
<comment type="subcellular location">
    <subcellularLocation>
        <location evidence="1">Membrane</location>
        <topology evidence="1">Multi-pass membrane protein</topology>
    </subcellularLocation>
</comment>
<organism evidence="11 12">
    <name type="scientific">Rhizophlyctis rosea</name>
    <dbReference type="NCBI Taxonomy" id="64517"/>
    <lineage>
        <taxon>Eukaryota</taxon>
        <taxon>Fungi</taxon>
        <taxon>Fungi incertae sedis</taxon>
        <taxon>Chytridiomycota</taxon>
        <taxon>Chytridiomycota incertae sedis</taxon>
        <taxon>Chytridiomycetes</taxon>
        <taxon>Rhizophlyctidales</taxon>
        <taxon>Rhizophlyctidaceae</taxon>
        <taxon>Rhizophlyctis</taxon>
    </lineage>
</organism>
<keyword evidence="5" id="KW-0406">Ion transport</keyword>
<evidence type="ECO:0000256" key="8">
    <source>
        <dbReference type="ARBA" id="ARBA00023303"/>
    </source>
</evidence>
<evidence type="ECO:0000256" key="5">
    <source>
        <dbReference type="ARBA" id="ARBA00023065"/>
    </source>
</evidence>
<evidence type="ECO:0000256" key="1">
    <source>
        <dbReference type="ARBA" id="ARBA00004141"/>
    </source>
</evidence>
<comment type="caution">
    <text evidence="11">The sequence shown here is derived from an EMBL/GenBank/DDBJ whole genome shotgun (WGS) entry which is preliminary data.</text>
</comment>
<gene>
    <name evidence="11" type="primary">KIF27_1</name>
    <name evidence="11" type="ORF">HK097_001155</name>
</gene>
<dbReference type="GO" id="GO:0005221">
    <property type="term" value="F:intracellularly cyclic nucleotide-activated monoatomic cation channel activity"/>
    <property type="evidence" value="ECO:0007669"/>
    <property type="project" value="InterPro"/>
</dbReference>
<keyword evidence="12" id="KW-1185">Reference proteome</keyword>
<feature type="compositionally biased region" description="Basic and acidic residues" evidence="9">
    <location>
        <begin position="190"/>
        <end position="199"/>
    </location>
</feature>
<feature type="compositionally biased region" description="Polar residues" evidence="9">
    <location>
        <begin position="341"/>
        <end position="351"/>
    </location>
</feature>
<proteinExistence type="predicted"/>
<evidence type="ECO:0000256" key="9">
    <source>
        <dbReference type="SAM" id="MobiDB-lite"/>
    </source>
</evidence>
<dbReference type="InterPro" id="IPR050866">
    <property type="entry name" value="CNG_cation_channel"/>
</dbReference>
<feature type="domain" description="Cyclic nucleotide-binding" evidence="10">
    <location>
        <begin position="419"/>
        <end position="508"/>
    </location>
</feature>
<feature type="compositionally biased region" description="Pro residues" evidence="9">
    <location>
        <begin position="253"/>
        <end position="272"/>
    </location>
</feature>
<feature type="compositionally biased region" description="Low complexity" evidence="9">
    <location>
        <begin position="357"/>
        <end position="366"/>
    </location>
</feature>
<dbReference type="AlphaFoldDB" id="A0AAD5X7H5"/>
<feature type="region of interest" description="Disordered" evidence="9">
    <location>
        <begin position="248"/>
        <end position="401"/>
    </location>
</feature>
<dbReference type="PROSITE" id="PS50042">
    <property type="entry name" value="CNMP_BINDING_3"/>
    <property type="match status" value="1"/>
</dbReference>
<reference evidence="11" key="1">
    <citation type="submission" date="2020-05" db="EMBL/GenBank/DDBJ databases">
        <title>Phylogenomic resolution of chytrid fungi.</title>
        <authorList>
            <person name="Stajich J.E."/>
            <person name="Amses K."/>
            <person name="Simmons R."/>
            <person name="Seto K."/>
            <person name="Myers J."/>
            <person name="Bonds A."/>
            <person name="Quandt C.A."/>
            <person name="Barry K."/>
            <person name="Liu P."/>
            <person name="Grigoriev I."/>
            <person name="Longcore J.E."/>
            <person name="James T.Y."/>
        </authorList>
    </citation>
    <scope>NUCLEOTIDE SEQUENCE</scope>
    <source>
        <strain evidence="11">JEL0318</strain>
    </source>
</reference>
<dbReference type="EMBL" id="JADGJD010000122">
    <property type="protein sequence ID" value="KAJ3054675.1"/>
    <property type="molecule type" value="Genomic_DNA"/>
</dbReference>
<evidence type="ECO:0000256" key="3">
    <source>
        <dbReference type="ARBA" id="ARBA00022692"/>
    </source>
</evidence>
<dbReference type="CDD" id="cd00038">
    <property type="entry name" value="CAP_ED"/>
    <property type="match status" value="1"/>
</dbReference>
<keyword evidence="6" id="KW-0472">Membrane</keyword>
<feature type="region of interest" description="Disordered" evidence="9">
    <location>
        <begin position="48"/>
        <end position="150"/>
    </location>
</feature>
<evidence type="ECO:0000313" key="11">
    <source>
        <dbReference type="EMBL" id="KAJ3054675.1"/>
    </source>
</evidence>
<dbReference type="PANTHER" id="PTHR45638:SF11">
    <property type="entry name" value="CYCLIC NUCLEOTIDE-GATED CATION CHANNEL SUBUNIT A"/>
    <property type="match status" value="1"/>
</dbReference>
<dbReference type="Gene3D" id="2.60.120.10">
    <property type="entry name" value="Jelly Rolls"/>
    <property type="match status" value="1"/>
</dbReference>
<evidence type="ECO:0000313" key="12">
    <source>
        <dbReference type="Proteomes" id="UP001212841"/>
    </source>
</evidence>
<dbReference type="SUPFAM" id="SSF51206">
    <property type="entry name" value="cAMP-binding domain-like"/>
    <property type="match status" value="1"/>
</dbReference>
<feature type="compositionally biased region" description="Polar residues" evidence="9">
    <location>
        <begin position="48"/>
        <end position="58"/>
    </location>
</feature>
<dbReference type="GO" id="GO:0016020">
    <property type="term" value="C:membrane"/>
    <property type="evidence" value="ECO:0007669"/>
    <property type="project" value="UniProtKB-SubCell"/>
</dbReference>
<keyword evidence="3" id="KW-0812">Transmembrane</keyword>
<dbReference type="SMART" id="SM00100">
    <property type="entry name" value="cNMP"/>
    <property type="match status" value="1"/>
</dbReference>
<dbReference type="Pfam" id="PF00027">
    <property type="entry name" value="cNMP_binding"/>
    <property type="match status" value="1"/>
</dbReference>
<dbReference type="InterPro" id="IPR000595">
    <property type="entry name" value="cNMP-bd_dom"/>
</dbReference>